<evidence type="ECO:0000256" key="2">
    <source>
        <dbReference type="PROSITE-ProRule" id="PRU00192"/>
    </source>
</evidence>
<accession>A0A4S8LW67</accession>
<evidence type="ECO:0000313" key="5">
    <source>
        <dbReference type="Proteomes" id="UP000297245"/>
    </source>
</evidence>
<evidence type="ECO:0000313" key="4">
    <source>
        <dbReference type="EMBL" id="THU93872.1"/>
    </source>
</evidence>
<keyword evidence="1 2" id="KW-0728">SH3 domain</keyword>
<feature type="domain" description="SH3" evidence="3">
    <location>
        <begin position="171"/>
        <end position="240"/>
    </location>
</feature>
<name>A0A4S8LW67_DENBC</name>
<dbReference type="InterPro" id="IPR036028">
    <property type="entry name" value="SH3-like_dom_sf"/>
</dbReference>
<dbReference type="CDD" id="cd00174">
    <property type="entry name" value="SH3"/>
    <property type="match status" value="2"/>
</dbReference>
<protein>
    <recommendedName>
        <fullName evidence="3">SH3 domain-containing protein</fullName>
    </recommendedName>
</protein>
<dbReference type="SMART" id="SM00326">
    <property type="entry name" value="SH3"/>
    <property type="match status" value="2"/>
</dbReference>
<dbReference type="AlphaFoldDB" id="A0A4S8LW67"/>
<evidence type="ECO:0000259" key="3">
    <source>
        <dbReference type="PROSITE" id="PS50002"/>
    </source>
</evidence>
<dbReference type="OrthoDB" id="8883818at2759"/>
<reference evidence="4 5" key="1">
    <citation type="journal article" date="2019" name="Nat. Ecol. Evol.">
        <title>Megaphylogeny resolves global patterns of mushroom evolution.</title>
        <authorList>
            <person name="Varga T."/>
            <person name="Krizsan K."/>
            <person name="Foldi C."/>
            <person name="Dima B."/>
            <person name="Sanchez-Garcia M."/>
            <person name="Sanchez-Ramirez S."/>
            <person name="Szollosi G.J."/>
            <person name="Szarkandi J.G."/>
            <person name="Papp V."/>
            <person name="Albert L."/>
            <person name="Andreopoulos W."/>
            <person name="Angelini C."/>
            <person name="Antonin V."/>
            <person name="Barry K.W."/>
            <person name="Bougher N.L."/>
            <person name="Buchanan P."/>
            <person name="Buyck B."/>
            <person name="Bense V."/>
            <person name="Catcheside P."/>
            <person name="Chovatia M."/>
            <person name="Cooper J."/>
            <person name="Damon W."/>
            <person name="Desjardin D."/>
            <person name="Finy P."/>
            <person name="Geml J."/>
            <person name="Haridas S."/>
            <person name="Hughes K."/>
            <person name="Justo A."/>
            <person name="Karasinski D."/>
            <person name="Kautmanova I."/>
            <person name="Kiss B."/>
            <person name="Kocsube S."/>
            <person name="Kotiranta H."/>
            <person name="LaButti K.M."/>
            <person name="Lechner B.E."/>
            <person name="Liimatainen K."/>
            <person name="Lipzen A."/>
            <person name="Lukacs Z."/>
            <person name="Mihaltcheva S."/>
            <person name="Morgado L.N."/>
            <person name="Niskanen T."/>
            <person name="Noordeloos M.E."/>
            <person name="Ohm R.A."/>
            <person name="Ortiz-Santana B."/>
            <person name="Ovrebo C."/>
            <person name="Racz N."/>
            <person name="Riley R."/>
            <person name="Savchenko A."/>
            <person name="Shiryaev A."/>
            <person name="Soop K."/>
            <person name="Spirin V."/>
            <person name="Szebenyi C."/>
            <person name="Tomsovsky M."/>
            <person name="Tulloss R.E."/>
            <person name="Uehling J."/>
            <person name="Grigoriev I.V."/>
            <person name="Vagvolgyi C."/>
            <person name="Papp T."/>
            <person name="Martin F.M."/>
            <person name="Miettinen O."/>
            <person name="Hibbett D.S."/>
            <person name="Nagy L.G."/>
        </authorList>
    </citation>
    <scope>NUCLEOTIDE SEQUENCE [LARGE SCALE GENOMIC DNA]</scope>
    <source>
        <strain evidence="4 5">CBS 962.96</strain>
    </source>
</reference>
<gene>
    <name evidence="4" type="ORF">K435DRAFT_967081</name>
</gene>
<organism evidence="4 5">
    <name type="scientific">Dendrothele bispora (strain CBS 962.96)</name>
    <dbReference type="NCBI Taxonomy" id="1314807"/>
    <lineage>
        <taxon>Eukaryota</taxon>
        <taxon>Fungi</taxon>
        <taxon>Dikarya</taxon>
        <taxon>Basidiomycota</taxon>
        <taxon>Agaricomycotina</taxon>
        <taxon>Agaricomycetes</taxon>
        <taxon>Agaricomycetidae</taxon>
        <taxon>Agaricales</taxon>
        <taxon>Agaricales incertae sedis</taxon>
        <taxon>Dendrothele</taxon>
    </lineage>
</organism>
<dbReference type="Proteomes" id="UP000297245">
    <property type="component" value="Unassembled WGS sequence"/>
</dbReference>
<dbReference type="PROSITE" id="PS50002">
    <property type="entry name" value="SH3"/>
    <property type="match status" value="2"/>
</dbReference>
<sequence length="339" mass="37382">MHLHLFARVSDPFDNRYGSASASADESLLHDISPSKNAIGFICHGPSENCTEPCLGYEERPLPVYQKLRDSGKNPVFLIKHTKDIPSPVVIARQKQAVRMPSSPQSERAAVVLRESPNGRGVRRHPKLQDQNLSPLALLFSNRTNESPTDDVPSGAQERLDRFEDPLASLTDVSYAVAIYPYSAEEEDEFNVGVGDTFIILSRAPGWWVVLCDLTGSGKAKPALARPGWVPVACFLETCMPIADAVAEAAVSDKLDSPVNITLVLSLPIKTTSIISASYSVIALVDYKAEEEEEVDLVRGDELQAFKRYNHWIYVVKEEDGHRGWVPSWLIGKVASRNS</sequence>
<dbReference type="SUPFAM" id="SSF50044">
    <property type="entry name" value="SH3-domain"/>
    <property type="match status" value="2"/>
</dbReference>
<dbReference type="Pfam" id="PF00018">
    <property type="entry name" value="SH3_1"/>
    <property type="match status" value="2"/>
</dbReference>
<dbReference type="EMBL" id="ML179237">
    <property type="protein sequence ID" value="THU93872.1"/>
    <property type="molecule type" value="Genomic_DNA"/>
</dbReference>
<evidence type="ECO:0000256" key="1">
    <source>
        <dbReference type="ARBA" id="ARBA00022443"/>
    </source>
</evidence>
<proteinExistence type="predicted"/>
<feature type="domain" description="SH3" evidence="3">
    <location>
        <begin position="276"/>
        <end position="336"/>
    </location>
</feature>
<keyword evidence="5" id="KW-1185">Reference proteome</keyword>
<dbReference type="Gene3D" id="2.30.30.40">
    <property type="entry name" value="SH3 Domains"/>
    <property type="match status" value="2"/>
</dbReference>
<dbReference type="InterPro" id="IPR001452">
    <property type="entry name" value="SH3_domain"/>
</dbReference>